<evidence type="ECO:0000256" key="1">
    <source>
        <dbReference type="ARBA" id="ARBA00004141"/>
    </source>
</evidence>
<keyword evidence="12" id="KW-1185">Reference proteome</keyword>
<comment type="function">
    <text evidence="8">Sodium-phosphate symporter.</text>
</comment>
<evidence type="ECO:0000313" key="11">
    <source>
        <dbReference type="EnsemblMetazoa" id="HelroP190726"/>
    </source>
</evidence>
<dbReference type="Proteomes" id="UP000015101">
    <property type="component" value="Unassembled WGS sequence"/>
</dbReference>
<feature type="compositionally biased region" description="Polar residues" evidence="9">
    <location>
        <begin position="299"/>
        <end position="313"/>
    </location>
</feature>
<dbReference type="InterPro" id="IPR001204">
    <property type="entry name" value="Phos_transporter"/>
</dbReference>
<dbReference type="EnsemblMetazoa" id="HelroT190726">
    <property type="protein sequence ID" value="HelroP190726"/>
    <property type="gene ID" value="HelroG190726"/>
</dbReference>
<dbReference type="FunCoup" id="T1FS88">
    <property type="interactions" value="676"/>
</dbReference>
<feature type="transmembrane region" description="Helical" evidence="8">
    <location>
        <begin position="150"/>
        <end position="168"/>
    </location>
</feature>
<feature type="transmembrane region" description="Helical" evidence="8">
    <location>
        <begin position="218"/>
        <end position="241"/>
    </location>
</feature>
<dbReference type="OMA" id="AWKTGNA"/>
<keyword evidence="4 8" id="KW-0592">Phosphate transport</keyword>
<proteinExistence type="inferred from homology"/>
<evidence type="ECO:0000256" key="5">
    <source>
        <dbReference type="ARBA" id="ARBA00022692"/>
    </source>
</evidence>
<feature type="transmembrane region" description="Helical" evidence="8">
    <location>
        <begin position="462"/>
        <end position="486"/>
    </location>
</feature>
<evidence type="ECO:0000313" key="10">
    <source>
        <dbReference type="EMBL" id="ESO09139.1"/>
    </source>
</evidence>
<dbReference type="CTD" id="20211685"/>
<reference evidence="10 12" key="2">
    <citation type="journal article" date="2013" name="Nature">
        <title>Insights into bilaterian evolution from three spiralian genomes.</title>
        <authorList>
            <person name="Simakov O."/>
            <person name="Marletaz F."/>
            <person name="Cho S.J."/>
            <person name="Edsinger-Gonzales E."/>
            <person name="Havlak P."/>
            <person name="Hellsten U."/>
            <person name="Kuo D.H."/>
            <person name="Larsson T."/>
            <person name="Lv J."/>
            <person name="Arendt D."/>
            <person name="Savage R."/>
            <person name="Osoegawa K."/>
            <person name="de Jong P."/>
            <person name="Grimwood J."/>
            <person name="Chapman J.A."/>
            <person name="Shapiro H."/>
            <person name="Aerts A."/>
            <person name="Otillar R.P."/>
            <person name="Terry A.Y."/>
            <person name="Boore J.L."/>
            <person name="Grigoriev I.V."/>
            <person name="Lindberg D.R."/>
            <person name="Seaver E.C."/>
            <person name="Weisblat D.A."/>
            <person name="Putnam N.H."/>
            <person name="Rokhsar D.S."/>
        </authorList>
    </citation>
    <scope>NUCLEOTIDE SEQUENCE</scope>
</reference>
<dbReference type="OrthoDB" id="260807at2759"/>
<dbReference type="HOGENOM" id="CLU_015355_3_3_1"/>
<dbReference type="Pfam" id="PF01384">
    <property type="entry name" value="PHO4"/>
    <property type="match status" value="1"/>
</dbReference>
<dbReference type="AlphaFoldDB" id="T1FS88"/>
<dbReference type="EMBL" id="AMQM01003171">
    <property type="status" value="NOT_ANNOTATED_CDS"/>
    <property type="molecule type" value="Genomic_DNA"/>
</dbReference>
<evidence type="ECO:0000256" key="9">
    <source>
        <dbReference type="SAM" id="MobiDB-lite"/>
    </source>
</evidence>
<dbReference type="PANTHER" id="PTHR11101">
    <property type="entry name" value="PHOSPHATE TRANSPORTER"/>
    <property type="match status" value="1"/>
</dbReference>
<feature type="transmembrane region" description="Helical" evidence="8">
    <location>
        <begin position="373"/>
        <end position="391"/>
    </location>
</feature>
<dbReference type="InParanoid" id="T1FS88"/>
<organism evidence="11 12">
    <name type="scientific">Helobdella robusta</name>
    <name type="common">Californian leech</name>
    <dbReference type="NCBI Taxonomy" id="6412"/>
    <lineage>
        <taxon>Eukaryota</taxon>
        <taxon>Metazoa</taxon>
        <taxon>Spiralia</taxon>
        <taxon>Lophotrochozoa</taxon>
        <taxon>Annelida</taxon>
        <taxon>Clitellata</taxon>
        <taxon>Hirudinea</taxon>
        <taxon>Rhynchobdellida</taxon>
        <taxon>Glossiphoniidae</taxon>
        <taxon>Helobdella</taxon>
    </lineage>
</organism>
<feature type="transmembrane region" description="Helical" evidence="8">
    <location>
        <begin position="322"/>
        <end position="340"/>
    </location>
</feature>
<dbReference type="PANTHER" id="PTHR11101:SF80">
    <property type="entry name" value="PHOSPHATE TRANSPORTER"/>
    <property type="match status" value="1"/>
</dbReference>
<protein>
    <recommendedName>
        <fullName evidence="8">Phosphate transporter</fullName>
    </recommendedName>
</protein>
<dbReference type="GO" id="GO:0016020">
    <property type="term" value="C:membrane"/>
    <property type="evidence" value="ECO:0007669"/>
    <property type="project" value="UniProtKB-SubCell"/>
</dbReference>
<gene>
    <name evidence="11" type="primary">20211685</name>
    <name evidence="10" type="ORF">HELRODRAFT_190726</name>
</gene>
<keyword evidence="6 8" id="KW-1133">Transmembrane helix</keyword>
<dbReference type="RefSeq" id="XP_009013161.1">
    <property type="nucleotide sequence ID" value="XM_009014913.1"/>
</dbReference>
<dbReference type="GO" id="GO:0005315">
    <property type="term" value="F:phosphate transmembrane transporter activity"/>
    <property type="evidence" value="ECO:0000318"/>
    <property type="project" value="GO_Central"/>
</dbReference>
<dbReference type="EMBL" id="KB096023">
    <property type="protein sequence ID" value="ESO09139.1"/>
    <property type="molecule type" value="Genomic_DNA"/>
</dbReference>
<dbReference type="STRING" id="6412.T1FS88"/>
<feature type="region of interest" description="Disordered" evidence="9">
    <location>
        <begin position="288"/>
        <end position="313"/>
    </location>
</feature>
<feature type="transmembrane region" description="Helical" evidence="8">
    <location>
        <begin position="188"/>
        <end position="206"/>
    </location>
</feature>
<sequence length="487" mass="52679">MEFINVTVPQDQIWMIVVGFFIAFLLAFGIGANDVANSFGTSVGSKVLTLRQAFILASIFETLGAVLLGAKVSDTIRKGIIDLTPYQNNTKLLMLGNVASLSGSCVWLIAATLLRLPVSATHSIVGSTVGFALVIHGSNGIHWVKLATIITSWFISPILAGIVSIMLFWTCKKFILSKHQPLEPGLRFLPIFYAMTIVVNIFSVFYEGPEMLRFNLIPLWGTFIISFGAGTIGGIIIYFFIVPWQRKKIQEEVSRVSVVSTLLNMNDSEETGGSTNTTSIKMPKESIKKHHKFDENTEQSDTSSTPTHLRQGRSTVTDAPEAARLFSFLQILTAIFGSFAHGGNDVSNSIGPLVSLWLIGTTGYISQETSTPILILLYGGFGISVGLVVLGRKVIKTIGEDLAKVTPSSGFCIEIGSALTVLVASNIGLPISTTHCKVGSVVFVGRYRARENVDWSIFRNIVLAWLVTLPICGGVSAAIMAGLRILV</sequence>
<evidence type="ECO:0000256" key="4">
    <source>
        <dbReference type="ARBA" id="ARBA00022592"/>
    </source>
</evidence>
<keyword evidence="5 8" id="KW-0812">Transmembrane</keyword>
<keyword evidence="3 8" id="KW-0813">Transport</keyword>
<comment type="similarity">
    <text evidence="2 8">Belongs to the inorganic phosphate transporter (PiT) (TC 2.A.20) family.</text>
</comment>
<feature type="transmembrane region" description="Helical" evidence="8">
    <location>
        <begin position="53"/>
        <end position="72"/>
    </location>
</feature>
<evidence type="ECO:0000256" key="6">
    <source>
        <dbReference type="ARBA" id="ARBA00022989"/>
    </source>
</evidence>
<name>T1FS88_HELRO</name>
<dbReference type="GeneID" id="20211685"/>
<dbReference type="eggNOG" id="KOG2493">
    <property type="taxonomic scope" value="Eukaryota"/>
</dbReference>
<evidence type="ECO:0000256" key="3">
    <source>
        <dbReference type="ARBA" id="ARBA00022448"/>
    </source>
</evidence>
<comment type="subcellular location">
    <subcellularLocation>
        <location evidence="1 8">Membrane</location>
        <topology evidence="1 8">Multi-pass membrane protein</topology>
    </subcellularLocation>
</comment>
<evidence type="ECO:0000256" key="8">
    <source>
        <dbReference type="RuleBase" id="RU363058"/>
    </source>
</evidence>
<evidence type="ECO:0000256" key="2">
    <source>
        <dbReference type="ARBA" id="ARBA00009916"/>
    </source>
</evidence>
<reference evidence="11" key="3">
    <citation type="submission" date="2015-06" db="UniProtKB">
        <authorList>
            <consortium name="EnsemblMetazoa"/>
        </authorList>
    </citation>
    <scope>IDENTIFICATION</scope>
</reference>
<evidence type="ECO:0000313" key="12">
    <source>
        <dbReference type="Proteomes" id="UP000015101"/>
    </source>
</evidence>
<dbReference type="GO" id="GO:0035435">
    <property type="term" value="P:phosphate ion transmembrane transport"/>
    <property type="evidence" value="ECO:0000318"/>
    <property type="project" value="GO_Central"/>
</dbReference>
<feature type="transmembrane region" description="Helical" evidence="8">
    <location>
        <begin position="12"/>
        <end position="32"/>
    </location>
</feature>
<feature type="transmembrane region" description="Helical" evidence="8">
    <location>
        <begin position="92"/>
        <end position="116"/>
    </location>
</feature>
<dbReference type="KEGG" id="hro:HELRODRAFT_190726"/>
<keyword evidence="7 8" id="KW-0472">Membrane</keyword>
<reference evidence="12" key="1">
    <citation type="submission" date="2012-12" db="EMBL/GenBank/DDBJ databases">
        <authorList>
            <person name="Hellsten U."/>
            <person name="Grimwood J."/>
            <person name="Chapman J.A."/>
            <person name="Shapiro H."/>
            <person name="Aerts A."/>
            <person name="Otillar R.P."/>
            <person name="Terry A.Y."/>
            <person name="Boore J.L."/>
            <person name="Simakov O."/>
            <person name="Marletaz F."/>
            <person name="Cho S.-J."/>
            <person name="Edsinger-Gonzales E."/>
            <person name="Havlak P."/>
            <person name="Kuo D.-H."/>
            <person name="Larsson T."/>
            <person name="Lv J."/>
            <person name="Arendt D."/>
            <person name="Savage R."/>
            <person name="Osoegawa K."/>
            <person name="de Jong P."/>
            <person name="Lindberg D.R."/>
            <person name="Seaver E.C."/>
            <person name="Weisblat D.A."/>
            <person name="Putnam N.H."/>
            <person name="Grigoriev I.V."/>
            <person name="Rokhsar D.S."/>
        </authorList>
    </citation>
    <scope>NUCLEOTIDE SEQUENCE</scope>
</reference>
<evidence type="ECO:0000256" key="7">
    <source>
        <dbReference type="ARBA" id="ARBA00023136"/>
    </source>
</evidence>
<accession>T1FS88</accession>